<feature type="binding site" evidence="3">
    <location>
        <position position="20"/>
    </location>
    <ligand>
        <name>a divalent metal cation</name>
        <dbReference type="ChEBI" id="CHEBI:60240"/>
    </ligand>
</feature>
<feature type="binding site" evidence="3">
    <location>
        <position position="199"/>
    </location>
    <ligand>
        <name>a divalent metal cation</name>
        <dbReference type="ChEBI" id="CHEBI:60240"/>
    </ligand>
</feature>
<reference evidence="5 6" key="2">
    <citation type="journal article" date="2003" name="DNA Res.">
        <title>Complete genome structure of Gloeobacter violaceus PCC 7421, a cyanobacterium that lacks thylakoids (supplement).</title>
        <authorList>
            <person name="Nakamura Y."/>
            <person name="Kaneko T."/>
            <person name="Sato S."/>
            <person name="Mimuro M."/>
            <person name="Miyashita H."/>
            <person name="Tsuchiya T."/>
            <person name="Sasamoto S."/>
            <person name="Watanabe A."/>
            <person name="Kawashima K."/>
            <person name="Kishida Y."/>
            <person name="Kiyokawa C."/>
            <person name="Kohara M."/>
            <person name="Matsumoto M."/>
            <person name="Matsuno A."/>
            <person name="Nakazaki N."/>
            <person name="Shimpo S."/>
            <person name="Takeuchi C."/>
            <person name="Yamada M."/>
            <person name="Tabata S."/>
        </authorList>
    </citation>
    <scope>NUCLEOTIDE SEQUENCE [LARGE SCALE GENOMIC DNA]</scope>
    <source>
        <strain evidence="6">ATCC 29082 / PCC 7421</strain>
    </source>
</reference>
<name>Q7NCV7_GLOVI</name>
<dbReference type="SUPFAM" id="SSF63829">
    <property type="entry name" value="Calcium-dependent phosphotriesterase"/>
    <property type="match status" value="1"/>
</dbReference>
<keyword evidence="3" id="KW-0479">Metal-binding</keyword>
<dbReference type="InterPro" id="IPR011042">
    <property type="entry name" value="6-blade_b-propeller_TolB-like"/>
</dbReference>
<dbReference type="KEGG" id="gvi:gll2869"/>
<dbReference type="InterPro" id="IPR013658">
    <property type="entry name" value="SGL"/>
</dbReference>
<feature type="binding site" evidence="3">
    <location>
        <position position="105"/>
    </location>
    <ligand>
        <name>substrate</name>
    </ligand>
</feature>
<dbReference type="STRING" id="251221.gene:10760373"/>
<dbReference type="InterPro" id="IPR005511">
    <property type="entry name" value="SMP-30"/>
</dbReference>
<dbReference type="AlphaFoldDB" id="Q7NCV7"/>
<dbReference type="HOGENOM" id="CLU_036110_3_1_3"/>
<dbReference type="RefSeq" id="WP_011142863.1">
    <property type="nucleotide sequence ID" value="NC_005125.1"/>
</dbReference>
<proteinExistence type="inferred from homology"/>
<dbReference type="Proteomes" id="UP000000557">
    <property type="component" value="Chromosome"/>
</dbReference>
<dbReference type="PRINTS" id="PR01790">
    <property type="entry name" value="SMP30FAMILY"/>
</dbReference>
<dbReference type="GO" id="GO:0004341">
    <property type="term" value="F:gluconolactonase activity"/>
    <property type="evidence" value="ECO:0000318"/>
    <property type="project" value="GO_Central"/>
</dbReference>
<feature type="binding site" evidence="3">
    <location>
        <position position="149"/>
    </location>
    <ligand>
        <name>a divalent metal cation</name>
        <dbReference type="ChEBI" id="CHEBI:60240"/>
    </ligand>
</feature>
<evidence type="ECO:0000259" key="4">
    <source>
        <dbReference type="Pfam" id="PF08450"/>
    </source>
</evidence>
<dbReference type="OrthoDB" id="2633250at2"/>
<dbReference type="GO" id="GO:0019853">
    <property type="term" value="P:L-ascorbic acid biosynthetic process"/>
    <property type="evidence" value="ECO:0000318"/>
    <property type="project" value="GO_Central"/>
</dbReference>
<keyword evidence="3" id="KW-0862">Zinc</keyword>
<evidence type="ECO:0000256" key="3">
    <source>
        <dbReference type="PIRSR" id="PIRSR605511-2"/>
    </source>
</evidence>
<evidence type="ECO:0000256" key="2">
    <source>
        <dbReference type="PIRSR" id="PIRSR605511-1"/>
    </source>
</evidence>
<evidence type="ECO:0000256" key="1">
    <source>
        <dbReference type="ARBA" id="ARBA00008853"/>
    </source>
</evidence>
<comment type="cofactor">
    <cofactor evidence="3">
        <name>Zn(2+)</name>
        <dbReference type="ChEBI" id="CHEBI:29105"/>
    </cofactor>
    <text evidence="3">Binds 1 divalent metal cation per subunit.</text>
</comment>
<dbReference type="InParanoid" id="Q7NCV7"/>
<sequence length="299" mass="32845">METAAPSPTVLVNARARLGEGPCWHQPTRSLYWVDIYNHRIHHYDPDTGTDRFFDAGEVVGCVAPAGENRLILARRHDLAFLDIIDSTVTPLLDVEAPRPGVRFNDGKCDAAGRFWFGSMDPAGGEGRLYRYDPDGALHLMETGIFVSNGLGWSPDNRTFYLTDSSQQTIYAYDFDFESGRIVNRRPCVDLSGAPFFPDGLTVDREGCLWSAMWDGWCVIRFAPDGHELLRLPLPVQRPTCCTFGGADLGTLYITSASVGLSEAQIEKSFHSGDVFSVQGLAVGLPTHGFAGSHNVKSL</sequence>
<organism evidence="5 6">
    <name type="scientific">Gloeobacter violaceus (strain ATCC 29082 / PCC 7421)</name>
    <dbReference type="NCBI Taxonomy" id="251221"/>
    <lineage>
        <taxon>Bacteria</taxon>
        <taxon>Bacillati</taxon>
        <taxon>Cyanobacteriota</taxon>
        <taxon>Cyanophyceae</taxon>
        <taxon>Gloeobacterales</taxon>
        <taxon>Gloeobacteraceae</taxon>
        <taxon>Gloeobacter</taxon>
    </lineage>
</organism>
<keyword evidence="6" id="KW-1185">Reference proteome</keyword>
<dbReference type="eggNOG" id="COG3386">
    <property type="taxonomic scope" value="Bacteria"/>
</dbReference>
<dbReference type="EnsemblBacteria" id="BAC90810">
    <property type="protein sequence ID" value="BAC90810"/>
    <property type="gene ID" value="BAC90810"/>
</dbReference>
<reference evidence="5 6" key="1">
    <citation type="journal article" date="2003" name="DNA Res.">
        <title>Complete genome structure of Gloeobacter violaceus PCC 7421, a cyanobacterium that lacks thylakoids.</title>
        <authorList>
            <person name="Nakamura Y."/>
            <person name="Kaneko T."/>
            <person name="Sato S."/>
            <person name="Mimuro M."/>
            <person name="Miyashita H."/>
            <person name="Tsuchiya T."/>
            <person name="Sasamoto S."/>
            <person name="Watanabe A."/>
            <person name="Kawashima K."/>
            <person name="Kishida Y."/>
            <person name="Kiyokawa C."/>
            <person name="Kohara M."/>
            <person name="Matsumoto M."/>
            <person name="Matsuno A."/>
            <person name="Nakazaki N."/>
            <person name="Shimpo S."/>
            <person name="Takeuchi C."/>
            <person name="Yamada M."/>
            <person name="Tabata S."/>
        </authorList>
    </citation>
    <scope>NUCLEOTIDE SEQUENCE [LARGE SCALE GENOMIC DNA]</scope>
    <source>
        <strain evidence="6">ATCC 29082 / PCC 7421</strain>
    </source>
</reference>
<dbReference type="Gene3D" id="2.120.10.30">
    <property type="entry name" value="TolB, C-terminal domain"/>
    <property type="match status" value="1"/>
</dbReference>
<evidence type="ECO:0000313" key="6">
    <source>
        <dbReference type="Proteomes" id="UP000000557"/>
    </source>
</evidence>
<evidence type="ECO:0000313" key="5">
    <source>
        <dbReference type="EMBL" id="BAC90810.1"/>
    </source>
</evidence>
<dbReference type="PANTHER" id="PTHR10907:SF47">
    <property type="entry name" value="REGUCALCIN"/>
    <property type="match status" value="1"/>
</dbReference>
<dbReference type="Pfam" id="PF08450">
    <property type="entry name" value="SGL"/>
    <property type="match status" value="1"/>
</dbReference>
<comment type="similarity">
    <text evidence="1">Belongs to the SMP-30/CGR1 family.</text>
</comment>
<protein>
    <submittedName>
        <fullName evidence="5">Gll2869 protein</fullName>
    </submittedName>
</protein>
<feature type="active site" description="Proton donor/acceptor" evidence="2">
    <location>
        <position position="199"/>
    </location>
</feature>
<accession>Q7NCV7</accession>
<gene>
    <name evidence="5" type="ordered locus">gll2869</name>
</gene>
<dbReference type="PATRIC" id="fig|251221.4.peg.2898"/>
<dbReference type="GO" id="GO:0005509">
    <property type="term" value="F:calcium ion binding"/>
    <property type="evidence" value="ECO:0000318"/>
    <property type="project" value="GO_Central"/>
</dbReference>
<dbReference type="PhylomeDB" id="Q7NCV7"/>
<feature type="domain" description="SMP-30/Gluconolactonase/LRE-like region" evidence="4">
    <location>
        <begin position="18"/>
        <end position="258"/>
    </location>
</feature>
<feature type="binding site" evidence="3">
    <location>
        <position position="103"/>
    </location>
    <ligand>
        <name>substrate</name>
    </ligand>
</feature>
<dbReference type="EMBL" id="BA000045">
    <property type="protein sequence ID" value="BAC90810.1"/>
    <property type="molecule type" value="Genomic_DNA"/>
</dbReference>
<dbReference type="PANTHER" id="PTHR10907">
    <property type="entry name" value="REGUCALCIN"/>
    <property type="match status" value="1"/>
</dbReference>